<protein>
    <submittedName>
        <fullName evidence="2">Uncharacterized protein</fullName>
    </submittedName>
</protein>
<dbReference type="RefSeq" id="WP_166006276.1">
    <property type="nucleotide sequence ID" value="NZ_CP049886.1"/>
</dbReference>
<accession>A0A6G8AKW9</accession>
<keyword evidence="1" id="KW-0472">Membrane</keyword>
<evidence type="ECO:0000256" key="1">
    <source>
        <dbReference type="SAM" id="Phobius"/>
    </source>
</evidence>
<keyword evidence="1" id="KW-1133">Transmembrane helix</keyword>
<organism evidence="2 3">
    <name type="scientific">Vagococcus coleopterorum</name>
    <dbReference type="NCBI Taxonomy" id="2714946"/>
    <lineage>
        <taxon>Bacteria</taxon>
        <taxon>Bacillati</taxon>
        <taxon>Bacillota</taxon>
        <taxon>Bacilli</taxon>
        <taxon>Lactobacillales</taxon>
        <taxon>Enterococcaceae</taxon>
        <taxon>Vagococcus</taxon>
    </lineage>
</organism>
<keyword evidence="3" id="KW-1185">Reference proteome</keyword>
<reference evidence="2 3" key="1">
    <citation type="submission" date="2020-03" db="EMBL/GenBank/DDBJ databases">
        <title>Vagococcus sp. nov., isolated from beetles.</title>
        <authorList>
            <person name="Hyun D.-W."/>
            <person name="Bae J.-W."/>
        </authorList>
    </citation>
    <scope>NUCLEOTIDE SEQUENCE [LARGE SCALE GENOMIC DNA]</scope>
    <source>
        <strain evidence="2 3">HDW17A</strain>
    </source>
</reference>
<dbReference type="EMBL" id="CP049886">
    <property type="protein sequence ID" value="QIL45609.1"/>
    <property type="molecule type" value="Genomic_DNA"/>
</dbReference>
<dbReference type="AlphaFoldDB" id="A0A6G8AKW9"/>
<keyword evidence="1" id="KW-0812">Transmembrane</keyword>
<gene>
    <name evidence="2" type="ORF">G7081_00165</name>
</gene>
<feature type="transmembrane region" description="Helical" evidence="1">
    <location>
        <begin position="53"/>
        <end position="76"/>
    </location>
</feature>
<feature type="transmembrane region" description="Helical" evidence="1">
    <location>
        <begin position="128"/>
        <end position="145"/>
    </location>
</feature>
<sequence>MTEKKTKEQAAWKPSAENKSKATRLRIFAALSWVAAIAAQMGAIYYISHVKPIAMWIPIVIMVVDAAFAITGGMLWKKSNHIDPPSEKNKFLFYIQSQLGLIVAIIAFLPLIIFIFTSKDLDKKQKGILGSIAVVLLVATGLVSTDWNPVSAEQYAAQTDMIEILADGNDVYGTKSGEKYHIYEDCQYLKNSTEVTKGSVIDLHEKNSHILGTPEALCSTCKKKAMKAKGLDDAALDKAMLDRLTERESEGTDK</sequence>
<feature type="transmembrane region" description="Helical" evidence="1">
    <location>
        <begin position="97"/>
        <end position="116"/>
    </location>
</feature>
<dbReference type="KEGG" id="vah:G7081_00165"/>
<evidence type="ECO:0000313" key="2">
    <source>
        <dbReference type="EMBL" id="QIL45609.1"/>
    </source>
</evidence>
<evidence type="ECO:0000313" key="3">
    <source>
        <dbReference type="Proteomes" id="UP000500890"/>
    </source>
</evidence>
<dbReference type="Proteomes" id="UP000500890">
    <property type="component" value="Chromosome"/>
</dbReference>
<name>A0A6G8AKW9_9ENTE</name>
<proteinExistence type="predicted"/>
<feature type="transmembrane region" description="Helical" evidence="1">
    <location>
        <begin position="27"/>
        <end position="47"/>
    </location>
</feature>